<dbReference type="InterPro" id="IPR023313">
    <property type="entry name" value="UBQ-conjugating_AS"/>
</dbReference>
<dbReference type="FunFam" id="3.10.110.10:FF:000060">
    <property type="entry name" value="Ubiquitin conjugating enzyme (UbcB)"/>
    <property type="match status" value="1"/>
</dbReference>
<feature type="domain" description="UBC core" evidence="8">
    <location>
        <begin position="11"/>
        <end position="158"/>
    </location>
</feature>
<keyword evidence="4 7" id="KW-0833">Ubl conjugation pathway</keyword>
<dbReference type="OrthoDB" id="7851174at2759"/>
<evidence type="ECO:0000256" key="1">
    <source>
        <dbReference type="ARBA" id="ARBA00012486"/>
    </source>
</evidence>
<dbReference type="EMBL" id="VFQX01000006">
    <property type="protein sequence ID" value="KAF0983507.1"/>
    <property type="molecule type" value="Genomic_DNA"/>
</dbReference>
<dbReference type="GeneID" id="68117787"/>
<comment type="similarity">
    <text evidence="7">Belongs to the ubiquitin-conjugating enzyme family.</text>
</comment>
<evidence type="ECO:0000256" key="3">
    <source>
        <dbReference type="ARBA" id="ARBA00022741"/>
    </source>
</evidence>
<accession>A0A6A5C285</accession>
<proteinExistence type="inferred from homology"/>
<dbReference type="VEuPathDB" id="AmoebaDB:NfTy_013150"/>
<sequence length="164" mass="18849">MRGHSNASQDFLVKRIQKELVLFNSDIPPFCSAHPESEKNLKKWKAFIEGPTGTVYEGGRFELSIVFPDDYPFKAPTIKFITKIYHCNISKKGNICVDTLKDAWNPSLTISKVLLSIVSLLNEPNPDDPLEPKIAKEYKEDRQRHDQTARKWIQQYASNTKPKE</sequence>
<keyword evidence="2" id="KW-0808">Transferase</keyword>
<comment type="caution">
    <text evidence="9">The sequence shown here is derived from an EMBL/GenBank/DDBJ whole genome shotgun (WGS) entry which is preliminary data.</text>
</comment>
<evidence type="ECO:0000256" key="6">
    <source>
        <dbReference type="PROSITE-ProRule" id="PRU10133"/>
    </source>
</evidence>
<evidence type="ECO:0000313" key="9">
    <source>
        <dbReference type="EMBL" id="KAF0983507.1"/>
    </source>
</evidence>
<dbReference type="PROSITE" id="PS50127">
    <property type="entry name" value="UBC_2"/>
    <property type="match status" value="1"/>
</dbReference>
<dbReference type="GO" id="GO:0005524">
    <property type="term" value="F:ATP binding"/>
    <property type="evidence" value="ECO:0007669"/>
    <property type="project" value="UniProtKB-UniRule"/>
</dbReference>
<keyword evidence="5 7" id="KW-0067">ATP-binding</keyword>
<protein>
    <recommendedName>
        <fullName evidence="1">E2 ubiquitin-conjugating enzyme</fullName>
        <ecNumber evidence="1">2.3.2.23</ecNumber>
    </recommendedName>
</protein>
<dbReference type="SMART" id="SM00212">
    <property type="entry name" value="UBCc"/>
    <property type="match status" value="1"/>
</dbReference>
<feature type="active site" description="Glycyl thioester intermediate" evidence="6">
    <location>
        <position position="96"/>
    </location>
</feature>
<dbReference type="SUPFAM" id="SSF54495">
    <property type="entry name" value="UBC-like"/>
    <property type="match status" value="1"/>
</dbReference>
<dbReference type="EC" id="2.3.2.23" evidence="1"/>
<keyword evidence="3 7" id="KW-0547">Nucleotide-binding</keyword>
<dbReference type="Gene3D" id="3.10.110.10">
    <property type="entry name" value="Ubiquitin Conjugating Enzyme"/>
    <property type="match status" value="1"/>
</dbReference>
<gene>
    <name evidence="9" type="ORF">FDP41_010572</name>
</gene>
<name>A0A6A5C285_NAEFO</name>
<evidence type="ECO:0000256" key="7">
    <source>
        <dbReference type="RuleBase" id="RU362109"/>
    </source>
</evidence>
<dbReference type="VEuPathDB" id="AmoebaDB:FDP41_010572"/>
<evidence type="ECO:0000256" key="5">
    <source>
        <dbReference type="ARBA" id="ARBA00022840"/>
    </source>
</evidence>
<dbReference type="VEuPathDB" id="AmoebaDB:NF0018320"/>
<evidence type="ECO:0000259" key="8">
    <source>
        <dbReference type="PROSITE" id="PS50127"/>
    </source>
</evidence>
<dbReference type="RefSeq" id="XP_044568220.1">
    <property type="nucleotide sequence ID" value="XM_044700885.1"/>
</dbReference>
<dbReference type="AlphaFoldDB" id="A0A6A5C285"/>
<reference evidence="9 10" key="1">
    <citation type="journal article" date="2019" name="Sci. Rep.">
        <title>Nanopore sequencing improves the draft genome of the human pathogenic amoeba Naegleria fowleri.</title>
        <authorList>
            <person name="Liechti N."/>
            <person name="Schurch N."/>
            <person name="Bruggmann R."/>
            <person name="Wittwer M."/>
        </authorList>
    </citation>
    <scope>NUCLEOTIDE SEQUENCE [LARGE SCALE GENOMIC DNA]</scope>
    <source>
        <strain evidence="9 10">ATCC 30894</strain>
    </source>
</reference>
<dbReference type="Pfam" id="PF00179">
    <property type="entry name" value="UQ_con"/>
    <property type="match status" value="1"/>
</dbReference>
<organism evidence="9 10">
    <name type="scientific">Naegleria fowleri</name>
    <name type="common">Brain eating amoeba</name>
    <dbReference type="NCBI Taxonomy" id="5763"/>
    <lineage>
        <taxon>Eukaryota</taxon>
        <taxon>Discoba</taxon>
        <taxon>Heterolobosea</taxon>
        <taxon>Tetramitia</taxon>
        <taxon>Eutetramitia</taxon>
        <taxon>Vahlkampfiidae</taxon>
        <taxon>Naegleria</taxon>
    </lineage>
</organism>
<dbReference type="PROSITE" id="PS00183">
    <property type="entry name" value="UBC_1"/>
    <property type="match status" value="1"/>
</dbReference>
<evidence type="ECO:0000256" key="4">
    <source>
        <dbReference type="ARBA" id="ARBA00022786"/>
    </source>
</evidence>
<dbReference type="PANTHER" id="PTHR24068">
    <property type="entry name" value="UBIQUITIN-CONJUGATING ENZYME E2"/>
    <property type="match status" value="1"/>
</dbReference>
<dbReference type="InterPro" id="IPR000608">
    <property type="entry name" value="UBC"/>
</dbReference>
<dbReference type="GO" id="GO:0061631">
    <property type="term" value="F:ubiquitin conjugating enzyme activity"/>
    <property type="evidence" value="ECO:0007669"/>
    <property type="project" value="UniProtKB-EC"/>
</dbReference>
<dbReference type="InterPro" id="IPR016135">
    <property type="entry name" value="UBQ-conjugating_enzyme/RWD"/>
</dbReference>
<evidence type="ECO:0000313" key="10">
    <source>
        <dbReference type="Proteomes" id="UP000444721"/>
    </source>
</evidence>
<dbReference type="Proteomes" id="UP000444721">
    <property type="component" value="Unassembled WGS sequence"/>
</dbReference>
<evidence type="ECO:0000256" key="2">
    <source>
        <dbReference type="ARBA" id="ARBA00022679"/>
    </source>
</evidence>
<keyword evidence="10" id="KW-1185">Reference proteome</keyword>
<dbReference type="OMA" id="DDYPFKA"/>